<reference evidence="2 3" key="1">
    <citation type="submission" date="2018-11" db="EMBL/GenBank/DDBJ databases">
        <title>Saccharopolyspora rhizosphaerae sp. nov., an actinomycete isolated from rhizosphere soil in Thailand.</title>
        <authorList>
            <person name="Intra B."/>
            <person name="Euanorasetr J."/>
            <person name="Take A."/>
            <person name="Inahashi Y."/>
            <person name="Mori M."/>
            <person name="Panbangred W."/>
            <person name="Matsumoto A."/>
        </authorList>
    </citation>
    <scope>NUCLEOTIDE SEQUENCE [LARGE SCALE GENOMIC DNA]</scope>
    <source>
        <strain evidence="2 3">H219</strain>
    </source>
</reference>
<feature type="transmembrane region" description="Helical" evidence="1">
    <location>
        <begin position="47"/>
        <end position="67"/>
    </location>
</feature>
<feature type="transmembrane region" description="Helical" evidence="1">
    <location>
        <begin position="73"/>
        <end position="99"/>
    </location>
</feature>
<dbReference type="EMBL" id="RSAA01000008">
    <property type="protein sequence ID" value="RRO17638.1"/>
    <property type="molecule type" value="Genomic_DNA"/>
</dbReference>
<dbReference type="AlphaFoldDB" id="A0A3R8R3V7"/>
<dbReference type="RefSeq" id="WP_125089969.1">
    <property type="nucleotide sequence ID" value="NZ_RSAA01000008.1"/>
</dbReference>
<comment type="caution">
    <text evidence="2">The sequence shown here is derived from an EMBL/GenBank/DDBJ whole genome shotgun (WGS) entry which is preliminary data.</text>
</comment>
<keyword evidence="1" id="KW-0472">Membrane</keyword>
<keyword evidence="3" id="KW-1185">Reference proteome</keyword>
<evidence type="ECO:0000313" key="2">
    <source>
        <dbReference type="EMBL" id="RRO17638.1"/>
    </source>
</evidence>
<organism evidence="2 3">
    <name type="scientific">Saccharopolyspora rhizosphaerae</name>
    <dbReference type="NCBI Taxonomy" id="2492662"/>
    <lineage>
        <taxon>Bacteria</taxon>
        <taxon>Bacillati</taxon>
        <taxon>Actinomycetota</taxon>
        <taxon>Actinomycetes</taxon>
        <taxon>Pseudonocardiales</taxon>
        <taxon>Pseudonocardiaceae</taxon>
        <taxon>Saccharopolyspora</taxon>
    </lineage>
</organism>
<feature type="transmembrane region" description="Helical" evidence="1">
    <location>
        <begin position="6"/>
        <end position="26"/>
    </location>
</feature>
<evidence type="ECO:0000256" key="1">
    <source>
        <dbReference type="SAM" id="Phobius"/>
    </source>
</evidence>
<keyword evidence="1" id="KW-0812">Transmembrane</keyword>
<protein>
    <submittedName>
        <fullName evidence="2">Uncharacterized protein</fullName>
    </submittedName>
</protein>
<accession>A0A3R8R3V7</accession>
<name>A0A3R8R3V7_9PSEU</name>
<sequence length="109" mass="11681">MRVQLTPVEVLIGLGIVVALFAVWRASARAAHRASEATRAGARLMSLTGRVLLTAATIVGVQWIVIVNPGNTVLLLAVLAVPALLASYTLTRALTVTTLDTPQRRSRRR</sequence>
<dbReference type="OrthoDB" id="3696538at2"/>
<proteinExistence type="predicted"/>
<gene>
    <name evidence="2" type="ORF">EIL87_10205</name>
</gene>
<dbReference type="Proteomes" id="UP000274515">
    <property type="component" value="Unassembled WGS sequence"/>
</dbReference>
<keyword evidence="1" id="KW-1133">Transmembrane helix</keyword>
<evidence type="ECO:0000313" key="3">
    <source>
        <dbReference type="Proteomes" id="UP000274515"/>
    </source>
</evidence>